<feature type="domain" description="DHFR" evidence="10">
    <location>
        <begin position="6"/>
        <end position="164"/>
    </location>
</feature>
<gene>
    <name evidence="11" type="ORF">GNH96_04180</name>
</gene>
<dbReference type="PRINTS" id="PR00070">
    <property type="entry name" value="DHFR"/>
</dbReference>
<dbReference type="EMBL" id="CP046565">
    <property type="protein sequence ID" value="QJD29246.1"/>
    <property type="molecule type" value="Genomic_DNA"/>
</dbReference>
<comment type="function">
    <text evidence="7 8">Key enzyme in folate metabolism. Catalyzes an essential reaction for de novo glycine and purine synthesis, and for DNA precursor synthesis.</text>
</comment>
<dbReference type="GO" id="GO:0005829">
    <property type="term" value="C:cytosol"/>
    <property type="evidence" value="ECO:0007669"/>
    <property type="project" value="TreeGrafter"/>
</dbReference>
<evidence type="ECO:0000256" key="6">
    <source>
        <dbReference type="ARBA" id="ARBA00023002"/>
    </source>
</evidence>
<evidence type="ECO:0000259" key="10">
    <source>
        <dbReference type="PROSITE" id="PS51330"/>
    </source>
</evidence>
<dbReference type="InterPro" id="IPR017925">
    <property type="entry name" value="DHFR_CS"/>
</dbReference>
<evidence type="ECO:0000256" key="9">
    <source>
        <dbReference type="RuleBase" id="RU004474"/>
    </source>
</evidence>
<dbReference type="SUPFAM" id="SSF53597">
    <property type="entry name" value="Dihydrofolate reductase-like"/>
    <property type="match status" value="1"/>
</dbReference>
<dbReference type="InterPro" id="IPR001796">
    <property type="entry name" value="DHFR_dom"/>
</dbReference>
<dbReference type="KEGG" id="metu:GNH96_04180"/>
<dbReference type="Gene3D" id="3.40.430.10">
    <property type="entry name" value="Dihydrofolate Reductase, subunit A"/>
    <property type="match status" value="1"/>
</dbReference>
<dbReference type="PANTHER" id="PTHR48069">
    <property type="entry name" value="DIHYDROFOLATE REDUCTASE"/>
    <property type="match status" value="1"/>
</dbReference>
<sequence length="172" mass="18992">MTGLPDLSIIVAMAQNRVIGANNAMPWHLSADLKRFRALTLGKPILMGRKTHESIGRPLPGRQNIVLTRAPDFSAPGCTIVHDLGELAAVCAGAMELMVIGGSAVYEALLPQAKKLYLTLIHHDYAGDTFFPEFAAEDWRETSREDVRDDPDFPWPYSYLVLERASPASRCQ</sequence>
<dbReference type="Pfam" id="PF00186">
    <property type="entry name" value="DHFR_1"/>
    <property type="match status" value="1"/>
</dbReference>
<dbReference type="UniPathway" id="UPA00077">
    <property type="reaction ID" value="UER00158"/>
</dbReference>
<evidence type="ECO:0000313" key="12">
    <source>
        <dbReference type="Proteomes" id="UP000503004"/>
    </source>
</evidence>
<dbReference type="PANTHER" id="PTHR48069:SF3">
    <property type="entry name" value="DIHYDROFOLATE REDUCTASE"/>
    <property type="match status" value="1"/>
</dbReference>
<comment type="similarity">
    <text evidence="2 8 9">Belongs to the dihydrofolate reductase family.</text>
</comment>
<reference evidence="12" key="1">
    <citation type="submission" date="2019-12" db="EMBL/GenBank/DDBJ databases">
        <authorList>
            <person name="Awala S.I."/>
            <person name="Rhee S.K."/>
        </authorList>
    </citation>
    <scope>NUCLEOTIDE SEQUENCE [LARGE SCALE GENOMIC DNA]</scope>
    <source>
        <strain evidence="12">IM1</strain>
    </source>
</reference>
<keyword evidence="5 8" id="KW-0521">NADP</keyword>
<dbReference type="FunFam" id="3.40.430.10:FF:000001">
    <property type="entry name" value="Dihydrofolate reductase"/>
    <property type="match status" value="1"/>
</dbReference>
<dbReference type="GO" id="GO:0004146">
    <property type="term" value="F:dihydrofolate reductase activity"/>
    <property type="evidence" value="ECO:0007669"/>
    <property type="project" value="UniProtKB-EC"/>
</dbReference>
<accession>A0A858Q680</accession>
<evidence type="ECO:0000256" key="2">
    <source>
        <dbReference type="ARBA" id="ARBA00009539"/>
    </source>
</evidence>
<dbReference type="InterPro" id="IPR024072">
    <property type="entry name" value="DHFR-like_dom_sf"/>
</dbReference>
<dbReference type="EC" id="1.5.1.3" evidence="3 8"/>
<evidence type="ECO:0000256" key="5">
    <source>
        <dbReference type="ARBA" id="ARBA00022857"/>
    </source>
</evidence>
<keyword evidence="4 8" id="KW-0554">One-carbon metabolism</keyword>
<dbReference type="PROSITE" id="PS00075">
    <property type="entry name" value="DHFR_1"/>
    <property type="match status" value="1"/>
</dbReference>
<evidence type="ECO:0000256" key="3">
    <source>
        <dbReference type="ARBA" id="ARBA00012856"/>
    </source>
</evidence>
<dbReference type="PIRSF" id="PIRSF000194">
    <property type="entry name" value="DHFR"/>
    <property type="match status" value="1"/>
</dbReference>
<dbReference type="InterPro" id="IPR012259">
    <property type="entry name" value="DHFR"/>
</dbReference>
<dbReference type="GO" id="GO:0046655">
    <property type="term" value="P:folic acid metabolic process"/>
    <property type="evidence" value="ECO:0007669"/>
    <property type="project" value="TreeGrafter"/>
</dbReference>
<dbReference type="CDD" id="cd00209">
    <property type="entry name" value="DHFR"/>
    <property type="match status" value="1"/>
</dbReference>
<evidence type="ECO:0000313" key="11">
    <source>
        <dbReference type="EMBL" id="QJD29246.1"/>
    </source>
</evidence>
<dbReference type="PROSITE" id="PS51330">
    <property type="entry name" value="DHFR_2"/>
    <property type="match status" value="1"/>
</dbReference>
<evidence type="ECO:0000256" key="8">
    <source>
        <dbReference type="PIRNR" id="PIRNR000194"/>
    </source>
</evidence>
<proteinExistence type="inferred from homology"/>
<name>A0A858Q680_9GAMM</name>
<dbReference type="AlphaFoldDB" id="A0A858Q680"/>
<protein>
    <recommendedName>
        <fullName evidence="3 8">Dihydrofolate reductase</fullName>
        <ecNumber evidence="3 8">1.5.1.3</ecNumber>
    </recommendedName>
</protein>
<evidence type="ECO:0000256" key="1">
    <source>
        <dbReference type="ARBA" id="ARBA00004903"/>
    </source>
</evidence>
<dbReference type="GO" id="GO:0070401">
    <property type="term" value="F:NADP+ binding"/>
    <property type="evidence" value="ECO:0007669"/>
    <property type="project" value="UniProtKB-ARBA"/>
</dbReference>
<dbReference type="Proteomes" id="UP000503004">
    <property type="component" value="Chromosome"/>
</dbReference>
<organism evidence="11 12">
    <name type="scientific">Methylococcus geothermalis</name>
    <dbReference type="NCBI Taxonomy" id="2681310"/>
    <lineage>
        <taxon>Bacteria</taxon>
        <taxon>Pseudomonadati</taxon>
        <taxon>Pseudomonadota</taxon>
        <taxon>Gammaproteobacteria</taxon>
        <taxon>Methylococcales</taxon>
        <taxon>Methylococcaceae</taxon>
        <taxon>Methylococcus</taxon>
    </lineage>
</organism>
<dbReference type="GO" id="GO:0046654">
    <property type="term" value="P:tetrahydrofolate biosynthetic process"/>
    <property type="evidence" value="ECO:0007669"/>
    <property type="project" value="UniProtKB-UniPathway"/>
</dbReference>
<keyword evidence="12" id="KW-1185">Reference proteome</keyword>
<dbReference type="GO" id="GO:0006730">
    <property type="term" value="P:one-carbon metabolic process"/>
    <property type="evidence" value="ECO:0007669"/>
    <property type="project" value="UniProtKB-KW"/>
</dbReference>
<comment type="pathway">
    <text evidence="1 8">Cofactor biosynthesis; tetrahydrofolate biosynthesis; 5,6,7,8-tetrahydrofolate from 7,8-dihydrofolate: step 1/1.</text>
</comment>
<dbReference type="GO" id="GO:0046452">
    <property type="term" value="P:dihydrofolate metabolic process"/>
    <property type="evidence" value="ECO:0007669"/>
    <property type="project" value="TreeGrafter"/>
</dbReference>
<keyword evidence="6 8" id="KW-0560">Oxidoreductase</keyword>
<evidence type="ECO:0000256" key="4">
    <source>
        <dbReference type="ARBA" id="ARBA00022563"/>
    </source>
</evidence>
<comment type="catalytic activity">
    <reaction evidence="8">
        <text>(6S)-5,6,7,8-tetrahydrofolate + NADP(+) = 7,8-dihydrofolate + NADPH + H(+)</text>
        <dbReference type="Rhea" id="RHEA:15009"/>
        <dbReference type="ChEBI" id="CHEBI:15378"/>
        <dbReference type="ChEBI" id="CHEBI:57451"/>
        <dbReference type="ChEBI" id="CHEBI:57453"/>
        <dbReference type="ChEBI" id="CHEBI:57783"/>
        <dbReference type="ChEBI" id="CHEBI:58349"/>
        <dbReference type="EC" id="1.5.1.3"/>
    </reaction>
</comment>
<evidence type="ECO:0000256" key="7">
    <source>
        <dbReference type="ARBA" id="ARBA00025067"/>
    </source>
</evidence>